<keyword evidence="1" id="KW-0963">Cytoplasm</keyword>
<sequence length="310" mass="33183">MTMTEDRRVVLRSPRYVLGEIETDHCEIKGFAAFVDDRRMVPDAGMWGWGTVRRTELDTAALAVRAGRQTLDAAGVAPDEVDALVLCSNTFPSEVGEHGDLIATVLRGLDLGDVPVTGITLNRCASLLTGLQTAATMVAAGRHRTVLVITTDAVPDESARLADFALFSDGAAACLISQRVDGAPESYEWVADAHAQDPASMLRGTEISADLAKAANQRLFAEAGIRVEQIDGLLHNNIFLPIVMMKEVQAGFRPSQLDTSNITRVGHCFAADPLINLVDRQSAGGVRPDGLYLLASSVSGLRMCVLLRAV</sequence>
<dbReference type="InterPro" id="IPR016039">
    <property type="entry name" value="Thiolase-like"/>
</dbReference>
<evidence type="ECO:0000256" key="1">
    <source>
        <dbReference type="ARBA" id="ARBA00022490"/>
    </source>
</evidence>
<dbReference type="Pfam" id="PF08545">
    <property type="entry name" value="ACP_syn_III"/>
    <property type="match status" value="1"/>
</dbReference>
<dbReference type="EMBL" id="LC177423">
    <property type="protein sequence ID" value="BAW27711.1"/>
    <property type="molecule type" value="Genomic_DNA"/>
</dbReference>
<accession>A0A1L7NQF4</accession>
<name>A0A1L7NQF4_9ACTN</name>
<keyword evidence="3" id="KW-0808">Transferase</keyword>
<evidence type="ECO:0000259" key="2">
    <source>
        <dbReference type="Pfam" id="PF08545"/>
    </source>
</evidence>
<proteinExistence type="predicted"/>
<dbReference type="GO" id="GO:0006633">
    <property type="term" value="P:fatty acid biosynthetic process"/>
    <property type="evidence" value="ECO:0007669"/>
    <property type="project" value="InterPro"/>
</dbReference>
<protein>
    <submittedName>
        <fullName evidence="3">Acyltransferase</fullName>
    </submittedName>
</protein>
<organism evidence="3">
    <name type="scientific">Streptomyces sp. SoC090715LN-17</name>
    <dbReference type="NCBI Taxonomy" id="1898652"/>
    <lineage>
        <taxon>Bacteria</taxon>
        <taxon>Bacillati</taxon>
        <taxon>Actinomycetota</taxon>
        <taxon>Actinomycetes</taxon>
        <taxon>Kitasatosporales</taxon>
        <taxon>Streptomycetaceae</taxon>
        <taxon>Streptomyces</taxon>
    </lineage>
</organism>
<dbReference type="GO" id="GO:0004315">
    <property type="term" value="F:3-oxoacyl-[acyl-carrier-protein] synthase activity"/>
    <property type="evidence" value="ECO:0007669"/>
    <property type="project" value="InterPro"/>
</dbReference>
<feature type="domain" description="Beta-ketoacyl-[acyl-carrier-protein] synthase III N-terminal" evidence="2">
    <location>
        <begin position="122"/>
        <end position="180"/>
    </location>
</feature>
<dbReference type="SUPFAM" id="SSF53901">
    <property type="entry name" value="Thiolase-like"/>
    <property type="match status" value="1"/>
</dbReference>
<keyword evidence="3" id="KW-0012">Acyltransferase</keyword>
<dbReference type="InterPro" id="IPR013751">
    <property type="entry name" value="ACP_syn_III_N"/>
</dbReference>
<dbReference type="PANTHER" id="PTHR34069:SF2">
    <property type="entry name" value="BETA-KETOACYL-[ACYL-CARRIER-PROTEIN] SYNTHASE III"/>
    <property type="match status" value="1"/>
</dbReference>
<dbReference type="PANTHER" id="PTHR34069">
    <property type="entry name" value="3-OXOACYL-[ACYL-CARRIER-PROTEIN] SYNTHASE 3"/>
    <property type="match status" value="1"/>
</dbReference>
<dbReference type="AlphaFoldDB" id="A0A1L7NQF4"/>
<dbReference type="Gene3D" id="3.40.47.10">
    <property type="match status" value="2"/>
</dbReference>
<evidence type="ECO:0000313" key="3">
    <source>
        <dbReference type="EMBL" id="BAW27711.1"/>
    </source>
</evidence>
<reference evidence="3" key="1">
    <citation type="journal article" date="2017" name="ACS Chem. Biol.">
        <title>Genome Mining of Amino Group Carrier Protein-Mediated Machinery: Discovery and Biosynthetic Characterization of a Natural Product with Unique Hydrazone Unit.</title>
        <authorList>
            <person name="Matsuda K."/>
            <person name="Hasebe F."/>
            <person name="Shiwa Y."/>
            <person name="Kanesaki Y."/>
            <person name="Tomita T."/>
            <person name="Yoshikawa H."/>
            <person name="Shin-ya K."/>
            <person name="Kuzuyama T."/>
            <person name="Nishiyama M."/>
        </authorList>
    </citation>
    <scope>NUCLEOTIDE SEQUENCE</scope>
    <source>
        <strain evidence="3">SoC090715LN-17</strain>
    </source>
</reference>
<dbReference type="GO" id="GO:0044550">
    <property type="term" value="P:secondary metabolite biosynthetic process"/>
    <property type="evidence" value="ECO:0007669"/>
    <property type="project" value="TreeGrafter"/>
</dbReference>